<protein>
    <submittedName>
        <fullName evidence="1">Uncharacterized protein</fullName>
    </submittedName>
</protein>
<dbReference type="Proteomes" id="UP000236311">
    <property type="component" value="Unassembled WGS sequence"/>
</dbReference>
<reference evidence="1 2" key="1">
    <citation type="submission" date="2018-01" db="EMBL/GenBank/DDBJ databases">
        <authorList>
            <person name="Gaut B.S."/>
            <person name="Morton B.R."/>
            <person name="Clegg M.T."/>
            <person name="Duvall M.R."/>
        </authorList>
    </citation>
    <scope>NUCLEOTIDE SEQUENCE [LARGE SCALE GENOMIC DNA]</scope>
    <source>
        <strain evidence="1">GP69</strain>
    </source>
</reference>
<gene>
    <name evidence="1" type="ORF">AMURIS_05233</name>
</gene>
<dbReference type="AlphaFoldDB" id="A0A2K4ZPP7"/>
<evidence type="ECO:0000313" key="1">
    <source>
        <dbReference type="EMBL" id="SOY32468.1"/>
    </source>
</evidence>
<evidence type="ECO:0000313" key="2">
    <source>
        <dbReference type="Proteomes" id="UP000236311"/>
    </source>
</evidence>
<proteinExistence type="predicted"/>
<name>A0A2K4ZPP7_9FIRM</name>
<dbReference type="RefSeq" id="WP_103242411.1">
    <property type="nucleotide sequence ID" value="NZ_JANJZD010000057.1"/>
</dbReference>
<dbReference type="EMBL" id="OFSM01000052">
    <property type="protein sequence ID" value="SOY32468.1"/>
    <property type="molecule type" value="Genomic_DNA"/>
</dbReference>
<keyword evidence="2" id="KW-1185">Reference proteome</keyword>
<organism evidence="1 2">
    <name type="scientific">Acetatifactor muris</name>
    <dbReference type="NCBI Taxonomy" id="879566"/>
    <lineage>
        <taxon>Bacteria</taxon>
        <taxon>Bacillati</taxon>
        <taxon>Bacillota</taxon>
        <taxon>Clostridia</taxon>
        <taxon>Lachnospirales</taxon>
        <taxon>Lachnospiraceae</taxon>
        <taxon>Acetatifactor</taxon>
    </lineage>
</organism>
<accession>A0A2K4ZPP7</accession>
<sequence>MKWETFVESIEDALDKECFLPALALTLVLPDICSEYEYSTIYKKKEEYNGHKGQGAAYAKWYDEYIYKYELCDFSKSNLDEQQLKCAKEFQKMTTLTGEYCWKLRCGLLHNGTLDIDDIWSDKNNQEFVDFKFTVSKGTQYGHGGSASISTYSYNTKNEVEIELDLVTFCKKILAIFKNVYLTNDNFIKKTEDKSLKFFDLRIE</sequence>
<dbReference type="OrthoDB" id="5150111at2"/>